<keyword evidence="1" id="KW-0472">Membrane</keyword>
<keyword evidence="4" id="KW-1185">Reference proteome</keyword>
<dbReference type="Proteomes" id="UP000005496">
    <property type="component" value="Unassembled WGS sequence"/>
</dbReference>
<gene>
    <name evidence="3" type="ORF">Dthio_PD2423</name>
</gene>
<evidence type="ECO:0000256" key="1">
    <source>
        <dbReference type="SAM" id="Phobius"/>
    </source>
</evidence>
<dbReference type="EMBL" id="ACJN02000002">
    <property type="protein sequence ID" value="EFI35029.1"/>
    <property type="molecule type" value="Genomic_DNA"/>
</dbReference>
<dbReference type="InterPro" id="IPR018639">
    <property type="entry name" value="DUF2062"/>
</dbReference>
<dbReference type="eggNOG" id="COG3216">
    <property type="taxonomic scope" value="Bacteria"/>
</dbReference>
<evidence type="ECO:0000313" key="3">
    <source>
        <dbReference type="EMBL" id="EFI35029.1"/>
    </source>
</evidence>
<feature type="transmembrane region" description="Helical" evidence="1">
    <location>
        <begin position="113"/>
        <end position="141"/>
    </location>
</feature>
<sequence>MYSLKRFFRFWYLKLLRIRESPHNVAMGLSLGVLVGCLPIIPLQTVAAVILAFFFKCSKIAAAIGTWITNPLYAPFVFYGMYLLGRAVIPVGKKEFEPEDLTLLNIVNLGWDFFLLMLAGGVIVGLTLAFLTYLVSVRMVYLYRQKRSLRMQLKRLRER</sequence>
<name>D6SQK3_9BACT</name>
<dbReference type="PANTHER" id="PTHR40547">
    <property type="entry name" value="SLL0298 PROTEIN"/>
    <property type="match status" value="1"/>
</dbReference>
<dbReference type="AlphaFoldDB" id="D6SQK3"/>
<reference evidence="3" key="1">
    <citation type="submission" date="2010-05" db="EMBL/GenBank/DDBJ databases">
        <title>The draft genome of Desulfonatronospira thiodismutans ASO3-1.</title>
        <authorList>
            <consortium name="US DOE Joint Genome Institute (JGI-PGF)"/>
            <person name="Lucas S."/>
            <person name="Copeland A."/>
            <person name="Lapidus A."/>
            <person name="Cheng J.-F."/>
            <person name="Bruce D."/>
            <person name="Goodwin L."/>
            <person name="Pitluck S."/>
            <person name="Chertkov O."/>
            <person name="Brettin T."/>
            <person name="Detter J.C."/>
            <person name="Han C."/>
            <person name="Land M.L."/>
            <person name="Hauser L."/>
            <person name="Kyrpides N."/>
            <person name="Mikhailova N."/>
            <person name="Muyzer G."/>
            <person name="Woyke T."/>
        </authorList>
    </citation>
    <scope>NUCLEOTIDE SEQUENCE [LARGE SCALE GENOMIC DNA]</scope>
    <source>
        <strain evidence="3">ASO3-1</strain>
    </source>
</reference>
<organism evidence="3 4">
    <name type="scientific">Desulfonatronospira thiodismutans ASO3-1</name>
    <dbReference type="NCBI Taxonomy" id="555779"/>
    <lineage>
        <taxon>Bacteria</taxon>
        <taxon>Pseudomonadati</taxon>
        <taxon>Thermodesulfobacteriota</taxon>
        <taxon>Desulfovibrionia</taxon>
        <taxon>Desulfovibrionales</taxon>
        <taxon>Desulfonatronovibrionaceae</taxon>
        <taxon>Desulfonatronospira</taxon>
    </lineage>
</organism>
<feature type="domain" description="DUF2062" evidence="2">
    <location>
        <begin position="5"/>
        <end position="147"/>
    </location>
</feature>
<accession>D6SQK3</accession>
<dbReference type="PANTHER" id="PTHR40547:SF1">
    <property type="entry name" value="SLL0298 PROTEIN"/>
    <property type="match status" value="1"/>
</dbReference>
<evidence type="ECO:0000313" key="4">
    <source>
        <dbReference type="Proteomes" id="UP000005496"/>
    </source>
</evidence>
<dbReference type="Pfam" id="PF09835">
    <property type="entry name" value="DUF2062"/>
    <property type="match status" value="1"/>
</dbReference>
<comment type="caution">
    <text evidence="3">The sequence shown here is derived from an EMBL/GenBank/DDBJ whole genome shotgun (WGS) entry which is preliminary data.</text>
</comment>
<evidence type="ECO:0000259" key="2">
    <source>
        <dbReference type="Pfam" id="PF09835"/>
    </source>
</evidence>
<keyword evidence="1" id="KW-1133">Transmembrane helix</keyword>
<keyword evidence="1" id="KW-0812">Transmembrane</keyword>
<protein>
    <recommendedName>
        <fullName evidence="2">DUF2062 domain-containing protein</fullName>
    </recommendedName>
</protein>
<proteinExistence type="predicted"/>